<dbReference type="EMBL" id="CP024847">
    <property type="protein sequence ID" value="AUR51985.1"/>
    <property type="molecule type" value="Genomic_DNA"/>
</dbReference>
<feature type="transmembrane region" description="Helical" evidence="8">
    <location>
        <begin position="20"/>
        <end position="38"/>
    </location>
</feature>
<evidence type="ECO:0000256" key="4">
    <source>
        <dbReference type="ARBA" id="ARBA00022692"/>
    </source>
</evidence>
<name>A0A2I7N6Z4_9NEIS</name>
<sequence length="135" mass="15055">MIKSSKTNKLSISEPNLIPLLDFMLVLIVMFVLLAGPIKQAVDLPLPEVKSGVAKSIDEKNITISLNAKDDIQINGNHYRSISEIENYLKTNLNDIQEITIAPHKNLEVETLMKLFAISKSLGIKTANIQIEEEK</sequence>
<proteinExistence type="inferred from homology"/>
<accession>A0A2I7N6Z4</accession>
<evidence type="ECO:0000313" key="9">
    <source>
        <dbReference type="EMBL" id="AUR51985.1"/>
    </source>
</evidence>
<dbReference type="PANTHER" id="PTHR30558">
    <property type="entry name" value="EXBD MEMBRANE COMPONENT OF PMF-DRIVEN MACROMOLECULE IMPORT SYSTEM"/>
    <property type="match status" value="1"/>
</dbReference>
<evidence type="ECO:0000256" key="8">
    <source>
        <dbReference type="SAM" id="Phobius"/>
    </source>
</evidence>
<keyword evidence="4 7" id="KW-0812">Transmembrane</keyword>
<reference evidence="10" key="1">
    <citation type="submission" date="2017-11" db="EMBL/GenBank/DDBJ databases">
        <authorList>
            <person name="Chan K.G."/>
            <person name="Lee L.S."/>
        </authorList>
    </citation>
    <scope>NUCLEOTIDE SEQUENCE [LARGE SCALE GENOMIC DNA]</scope>
    <source>
        <strain evidence="10">DSM 100970</strain>
    </source>
</reference>
<protein>
    <recommendedName>
        <fullName evidence="11">Biopolymer transporter ExbD</fullName>
    </recommendedName>
</protein>
<dbReference type="KEGG" id="nba:CUN60_06625"/>
<dbReference type="GO" id="GO:0015031">
    <property type="term" value="P:protein transport"/>
    <property type="evidence" value="ECO:0007669"/>
    <property type="project" value="UniProtKB-KW"/>
</dbReference>
<evidence type="ECO:0000256" key="3">
    <source>
        <dbReference type="ARBA" id="ARBA00022475"/>
    </source>
</evidence>
<keyword evidence="7" id="KW-0813">Transport</keyword>
<dbReference type="GO" id="GO:0005886">
    <property type="term" value="C:plasma membrane"/>
    <property type="evidence" value="ECO:0007669"/>
    <property type="project" value="UniProtKB-SubCell"/>
</dbReference>
<dbReference type="Pfam" id="PF02472">
    <property type="entry name" value="ExbD"/>
    <property type="match status" value="1"/>
</dbReference>
<keyword evidence="7" id="KW-0653">Protein transport</keyword>
<dbReference type="PANTHER" id="PTHR30558:SF7">
    <property type="entry name" value="TOL-PAL SYSTEM PROTEIN TOLR"/>
    <property type="match status" value="1"/>
</dbReference>
<evidence type="ECO:0008006" key="11">
    <source>
        <dbReference type="Google" id="ProtNLM"/>
    </source>
</evidence>
<keyword evidence="3" id="KW-1003">Cell membrane</keyword>
<comment type="similarity">
    <text evidence="2 7">Belongs to the ExbD/TolR family.</text>
</comment>
<dbReference type="InterPro" id="IPR003400">
    <property type="entry name" value="ExbD"/>
</dbReference>
<evidence type="ECO:0000256" key="7">
    <source>
        <dbReference type="RuleBase" id="RU003879"/>
    </source>
</evidence>
<gene>
    <name evidence="9" type="ORF">CUN60_06625</name>
</gene>
<organism evidence="9 10">
    <name type="scientific">Aquella oligotrophica</name>
    <dbReference type="NCBI Taxonomy" id="2067065"/>
    <lineage>
        <taxon>Bacteria</taxon>
        <taxon>Pseudomonadati</taxon>
        <taxon>Pseudomonadota</taxon>
        <taxon>Betaproteobacteria</taxon>
        <taxon>Neisseriales</taxon>
        <taxon>Neisseriaceae</taxon>
        <taxon>Aquella</taxon>
    </lineage>
</organism>
<keyword evidence="5 8" id="KW-1133">Transmembrane helix</keyword>
<evidence type="ECO:0000256" key="6">
    <source>
        <dbReference type="ARBA" id="ARBA00023136"/>
    </source>
</evidence>
<dbReference type="GO" id="GO:0022857">
    <property type="term" value="F:transmembrane transporter activity"/>
    <property type="evidence" value="ECO:0007669"/>
    <property type="project" value="InterPro"/>
</dbReference>
<dbReference type="Proteomes" id="UP000236655">
    <property type="component" value="Chromosome"/>
</dbReference>
<keyword evidence="10" id="KW-1185">Reference proteome</keyword>
<dbReference type="RefSeq" id="WP_102951281.1">
    <property type="nucleotide sequence ID" value="NZ_CP024847.1"/>
</dbReference>
<comment type="subcellular location">
    <subcellularLocation>
        <location evidence="1">Cell membrane</location>
        <topology evidence="1">Single-pass membrane protein</topology>
    </subcellularLocation>
    <subcellularLocation>
        <location evidence="7">Cell membrane</location>
        <topology evidence="7">Single-pass type II membrane protein</topology>
    </subcellularLocation>
</comment>
<evidence type="ECO:0000313" key="10">
    <source>
        <dbReference type="Proteomes" id="UP000236655"/>
    </source>
</evidence>
<keyword evidence="6 8" id="KW-0472">Membrane</keyword>
<evidence type="ECO:0000256" key="5">
    <source>
        <dbReference type="ARBA" id="ARBA00022989"/>
    </source>
</evidence>
<evidence type="ECO:0000256" key="1">
    <source>
        <dbReference type="ARBA" id="ARBA00004162"/>
    </source>
</evidence>
<evidence type="ECO:0000256" key="2">
    <source>
        <dbReference type="ARBA" id="ARBA00005811"/>
    </source>
</evidence>
<dbReference type="AlphaFoldDB" id="A0A2I7N6Z4"/>